<name>A0A7W5Z5P2_9HYPH</name>
<feature type="transmembrane region" description="Helical" evidence="7">
    <location>
        <begin position="98"/>
        <end position="119"/>
    </location>
</feature>
<keyword evidence="4 7" id="KW-0812">Transmembrane</keyword>
<keyword evidence="6 7" id="KW-0472">Membrane</keyword>
<protein>
    <submittedName>
        <fullName evidence="9">Peptide/nickel transport system permease protein</fullName>
    </submittedName>
</protein>
<feature type="transmembrane region" description="Helical" evidence="7">
    <location>
        <begin position="235"/>
        <end position="261"/>
    </location>
</feature>
<evidence type="ECO:0000313" key="10">
    <source>
        <dbReference type="Proteomes" id="UP000537592"/>
    </source>
</evidence>
<dbReference type="RefSeq" id="WP_183752542.1">
    <property type="nucleotide sequence ID" value="NZ_JACICC010000004.1"/>
</dbReference>
<dbReference type="PANTHER" id="PTHR43163">
    <property type="entry name" value="DIPEPTIDE TRANSPORT SYSTEM PERMEASE PROTEIN DPPB-RELATED"/>
    <property type="match status" value="1"/>
</dbReference>
<feature type="transmembrane region" description="Helical" evidence="7">
    <location>
        <begin position="177"/>
        <end position="197"/>
    </location>
</feature>
<evidence type="ECO:0000256" key="4">
    <source>
        <dbReference type="ARBA" id="ARBA00022692"/>
    </source>
</evidence>
<feature type="transmembrane region" description="Helical" evidence="7">
    <location>
        <begin position="131"/>
        <end position="157"/>
    </location>
</feature>
<dbReference type="InterPro" id="IPR000515">
    <property type="entry name" value="MetI-like"/>
</dbReference>
<dbReference type="Pfam" id="PF19300">
    <property type="entry name" value="BPD_transp_1_N"/>
    <property type="match status" value="1"/>
</dbReference>
<gene>
    <name evidence="9" type="ORF">FHS81_002044</name>
</gene>
<keyword evidence="5 7" id="KW-1133">Transmembrane helix</keyword>
<evidence type="ECO:0000256" key="2">
    <source>
        <dbReference type="ARBA" id="ARBA00022448"/>
    </source>
</evidence>
<dbReference type="PANTHER" id="PTHR43163:SF3">
    <property type="entry name" value="PEPTIDE ABC TRANSPORTER PERMEASE PROTEIN"/>
    <property type="match status" value="1"/>
</dbReference>
<dbReference type="Pfam" id="PF00528">
    <property type="entry name" value="BPD_transp_1"/>
    <property type="match status" value="1"/>
</dbReference>
<evidence type="ECO:0000313" key="9">
    <source>
        <dbReference type="EMBL" id="MBB3809956.1"/>
    </source>
</evidence>
<dbReference type="InterPro" id="IPR035906">
    <property type="entry name" value="MetI-like_sf"/>
</dbReference>
<dbReference type="Proteomes" id="UP000537592">
    <property type="component" value="Unassembled WGS sequence"/>
</dbReference>
<dbReference type="GO" id="GO:0055085">
    <property type="term" value="P:transmembrane transport"/>
    <property type="evidence" value="ECO:0007669"/>
    <property type="project" value="InterPro"/>
</dbReference>
<proteinExistence type="inferred from homology"/>
<evidence type="ECO:0000259" key="8">
    <source>
        <dbReference type="PROSITE" id="PS50928"/>
    </source>
</evidence>
<organism evidence="9 10">
    <name type="scientific">Pseudochelatococcus contaminans</name>
    <dbReference type="NCBI Taxonomy" id="1538103"/>
    <lineage>
        <taxon>Bacteria</taxon>
        <taxon>Pseudomonadati</taxon>
        <taxon>Pseudomonadota</taxon>
        <taxon>Alphaproteobacteria</taxon>
        <taxon>Hyphomicrobiales</taxon>
        <taxon>Chelatococcaceae</taxon>
        <taxon>Pseudochelatococcus</taxon>
    </lineage>
</organism>
<reference evidence="9 10" key="1">
    <citation type="submission" date="2020-08" db="EMBL/GenBank/DDBJ databases">
        <title>Genomic Encyclopedia of Type Strains, Phase IV (KMG-IV): sequencing the most valuable type-strain genomes for metagenomic binning, comparative biology and taxonomic classification.</title>
        <authorList>
            <person name="Goeker M."/>
        </authorList>
    </citation>
    <scope>NUCLEOTIDE SEQUENCE [LARGE SCALE GENOMIC DNA]</scope>
    <source>
        <strain evidence="9 10">DSM 28760</strain>
    </source>
</reference>
<evidence type="ECO:0000256" key="1">
    <source>
        <dbReference type="ARBA" id="ARBA00004651"/>
    </source>
</evidence>
<evidence type="ECO:0000256" key="7">
    <source>
        <dbReference type="RuleBase" id="RU363032"/>
    </source>
</evidence>
<feature type="transmembrane region" description="Helical" evidence="7">
    <location>
        <begin position="9"/>
        <end position="27"/>
    </location>
</feature>
<evidence type="ECO:0000256" key="6">
    <source>
        <dbReference type="ARBA" id="ARBA00023136"/>
    </source>
</evidence>
<feature type="domain" description="ABC transmembrane type-1" evidence="8">
    <location>
        <begin position="95"/>
        <end position="304"/>
    </location>
</feature>
<dbReference type="CDD" id="cd06261">
    <property type="entry name" value="TM_PBP2"/>
    <property type="match status" value="1"/>
</dbReference>
<comment type="subcellular location">
    <subcellularLocation>
        <location evidence="1 7">Cell membrane</location>
        <topology evidence="1 7">Multi-pass membrane protein</topology>
    </subcellularLocation>
</comment>
<comment type="similarity">
    <text evidence="7">Belongs to the binding-protein-dependent transport system permease family.</text>
</comment>
<dbReference type="Gene3D" id="1.10.3720.10">
    <property type="entry name" value="MetI-like"/>
    <property type="match status" value="1"/>
</dbReference>
<sequence>MFSFVLKRTAAAVPVMAMVAIIVFALLRLTPGDPAAIIAGDSATPERLEEIRALMGLDQPILVQLYVWISQLLQGDFGTSLLSGVPVTQMIGQRIGPSLALCLTTITVSVLVAIPLGVLAAWRQGKLLDRFVMSISVLGFSVPVFVSGYLLILFFSLQLRWFPVQGYQPLSAGLWPFLNSLVLPTVALSSVYIALIARITRTSVIEVMNEDFIRTARAKGLGERGVLMGHALGNAAVPIITIIGVGIALLISGVVVTESVFNLPGLGRLVVEAVLARDYPVIQALILLFAFIYILINLVVDVLYTVFDPRIRQ</sequence>
<dbReference type="SUPFAM" id="SSF161098">
    <property type="entry name" value="MetI-like"/>
    <property type="match status" value="1"/>
</dbReference>
<dbReference type="GO" id="GO:0005886">
    <property type="term" value="C:plasma membrane"/>
    <property type="evidence" value="ECO:0007669"/>
    <property type="project" value="UniProtKB-SubCell"/>
</dbReference>
<dbReference type="AlphaFoldDB" id="A0A7W5Z5P2"/>
<feature type="transmembrane region" description="Helical" evidence="7">
    <location>
        <begin position="281"/>
        <end position="307"/>
    </location>
</feature>
<keyword evidence="3" id="KW-1003">Cell membrane</keyword>
<dbReference type="PROSITE" id="PS50928">
    <property type="entry name" value="ABC_TM1"/>
    <property type="match status" value="1"/>
</dbReference>
<dbReference type="InterPro" id="IPR045621">
    <property type="entry name" value="BPD_transp_1_N"/>
</dbReference>
<evidence type="ECO:0000256" key="5">
    <source>
        <dbReference type="ARBA" id="ARBA00022989"/>
    </source>
</evidence>
<keyword evidence="10" id="KW-1185">Reference proteome</keyword>
<dbReference type="EMBL" id="JACICC010000004">
    <property type="protein sequence ID" value="MBB3809956.1"/>
    <property type="molecule type" value="Genomic_DNA"/>
</dbReference>
<keyword evidence="2 7" id="KW-0813">Transport</keyword>
<evidence type="ECO:0000256" key="3">
    <source>
        <dbReference type="ARBA" id="ARBA00022475"/>
    </source>
</evidence>
<comment type="caution">
    <text evidence="9">The sequence shown here is derived from an EMBL/GenBank/DDBJ whole genome shotgun (WGS) entry which is preliminary data.</text>
</comment>
<accession>A0A7W5Z5P2</accession>